<accession>A0A0R3PQC5</accession>
<protein>
    <submittedName>
        <fullName evidence="3">TPR_REGION domain-containing protein</fullName>
    </submittedName>
</protein>
<dbReference type="AlphaFoldDB" id="A0A0R3PQC5"/>
<reference evidence="1 2" key="2">
    <citation type="submission" date="2018-11" db="EMBL/GenBank/DDBJ databases">
        <authorList>
            <consortium name="Pathogen Informatics"/>
        </authorList>
    </citation>
    <scope>NUCLEOTIDE SEQUENCE [LARGE SCALE GENOMIC DNA]</scope>
    <source>
        <strain evidence="1 2">Costa Rica</strain>
    </source>
</reference>
<dbReference type="OrthoDB" id="5874249at2759"/>
<reference evidence="3" key="1">
    <citation type="submission" date="2017-02" db="UniProtKB">
        <authorList>
            <consortium name="WormBaseParasite"/>
        </authorList>
    </citation>
    <scope>IDENTIFICATION</scope>
</reference>
<dbReference type="Proteomes" id="UP000267027">
    <property type="component" value="Unassembled WGS sequence"/>
</dbReference>
<evidence type="ECO:0000313" key="3">
    <source>
        <dbReference type="WBParaSite" id="ACOC_0000753301-mRNA-1"/>
    </source>
</evidence>
<name>A0A0R3PQC5_ANGCS</name>
<organism evidence="3">
    <name type="scientific">Angiostrongylus costaricensis</name>
    <name type="common">Nematode worm</name>
    <dbReference type="NCBI Taxonomy" id="334426"/>
    <lineage>
        <taxon>Eukaryota</taxon>
        <taxon>Metazoa</taxon>
        <taxon>Ecdysozoa</taxon>
        <taxon>Nematoda</taxon>
        <taxon>Chromadorea</taxon>
        <taxon>Rhabditida</taxon>
        <taxon>Rhabditina</taxon>
        <taxon>Rhabditomorpha</taxon>
        <taxon>Strongyloidea</taxon>
        <taxon>Metastrongylidae</taxon>
        <taxon>Angiostrongylus</taxon>
    </lineage>
</organism>
<evidence type="ECO:0000313" key="2">
    <source>
        <dbReference type="Proteomes" id="UP000267027"/>
    </source>
</evidence>
<dbReference type="WBParaSite" id="ACOC_0000753301-mRNA-1">
    <property type="protein sequence ID" value="ACOC_0000753301-mRNA-1"/>
    <property type="gene ID" value="ACOC_0000753301"/>
</dbReference>
<sequence>KLHFIRKFHLGELLEHCRQYDHPSAIIANVLIVLIRLNQIDAARSIFTKVLIFYFKDSCSSFLSTELLSKLDSFYGVGRQRHRRKFSHKEEKPKLHRIDDEQLFELCEFFLCDKPCFFFLGQFSFSELSSDFQSIDRLVSWSVKNRLEISPEVNKRIVRMKCTAQSGNAVID</sequence>
<evidence type="ECO:0000313" key="1">
    <source>
        <dbReference type="EMBL" id="VDM59119.1"/>
    </source>
</evidence>
<gene>
    <name evidence="1" type="ORF">ACOC_LOCUS7534</name>
</gene>
<proteinExistence type="predicted"/>
<keyword evidence="2" id="KW-1185">Reference proteome</keyword>
<dbReference type="EMBL" id="UYYA01004049">
    <property type="protein sequence ID" value="VDM59119.1"/>
    <property type="molecule type" value="Genomic_DNA"/>
</dbReference>